<organism evidence="2 3">
    <name type="scientific">Peribacillus simplex</name>
    <dbReference type="NCBI Taxonomy" id="1478"/>
    <lineage>
        <taxon>Bacteria</taxon>
        <taxon>Bacillati</taxon>
        <taxon>Bacillota</taxon>
        <taxon>Bacilli</taxon>
        <taxon>Bacillales</taxon>
        <taxon>Bacillaceae</taxon>
        <taxon>Peribacillus</taxon>
    </lineage>
</organism>
<feature type="transmembrane region" description="Helical" evidence="1">
    <location>
        <begin position="175"/>
        <end position="192"/>
    </location>
</feature>
<feature type="transmembrane region" description="Helical" evidence="1">
    <location>
        <begin position="236"/>
        <end position="256"/>
    </location>
</feature>
<sequence length="257" mass="29807">MTTTLLKLIALVSMFIDHTGQFIPDTPEYFRWIGRLAIPIFIYCVVLGYKHTSNRKKYMLRLYFSGVGMAFINLGINIAYSHTGVIITNNFFATLFVIVLVIYLLDKRQVKLYVYFILWQLISTILCVLFSEIIVINFQADHLFYGAILGNIFFVEGGIFFVLLGILLYLCRSKVGITIVYIIFHLIIFTAYAKWGVVKDGIINHLFPFSDYQWMMISALPLLVLYNGKKGTGLKYFFYFFYPIHIIILFLIGINLR</sequence>
<comment type="caution">
    <text evidence="2">The sequence shown here is derived from an EMBL/GenBank/DDBJ whole genome shotgun (WGS) entry which is preliminary data.</text>
</comment>
<dbReference type="RefSeq" id="WP_289320631.1">
    <property type="nucleotide sequence ID" value="NZ_JAUCEY010000008.1"/>
</dbReference>
<feature type="transmembrane region" description="Helical" evidence="1">
    <location>
        <begin position="29"/>
        <end position="49"/>
    </location>
</feature>
<feature type="transmembrane region" description="Helical" evidence="1">
    <location>
        <begin position="86"/>
        <end position="105"/>
    </location>
</feature>
<feature type="transmembrane region" description="Helical" evidence="1">
    <location>
        <begin position="112"/>
        <end position="138"/>
    </location>
</feature>
<name>A0AAW7IR79_9BACI</name>
<evidence type="ECO:0000313" key="2">
    <source>
        <dbReference type="EMBL" id="MDM5454286.1"/>
    </source>
</evidence>
<reference evidence="2" key="1">
    <citation type="submission" date="2023-06" db="EMBL/GenBank/DDBJ databases">
        <title>Comparative genomics of Bacillaceae isolates and their secondary metabolite potential.</title>
        <authorList>
            <person name="Song L."/>
            <person name="Nielsen L.J."/>
            <person name="Mohite O."/>
            <person name="Xu X."/>
            <person name="Weber T."/>
            <person name="Kovacs A.T."/>
        </authorList>
    </citation>
    <scope>NUCLEOTIDE SEQUENCE</scope>
    <source>
        <strain evidence="2">D8_B_37</strain>
    </source>
</reference>
<dbReference type="InterPro" id="IPR008875">
    <property type="entry name" value="TraX"/>
</dbReference>
<feature type="transmembrane region" description="Helical" evidence="1">
    <location>
        <begin position="61"/>
        <end position="80"/>
    </location>
</feature>
<dbReference type="EMBL" id="JAUCEY010000008">
    <property type="protein sequence ID" value="MDM5454286.1"/>
    <property type="molecule type" value="Genomic_DNA"/>
</dbReference>
<keyword evidence="1" id="KW-0472">Membrane</keyword>
<keyword evidence="1" id="KW-0812">Transmembrane</keyword>
<proteinExistence type="predicted"/>
<gene>
    <name evidence="2" type="ORF">QUF89_19360</name>
</gene>
<protein>
    <submittedName>
        <fullName evidence="2">TraX family protein</fullName>
    </submittedName>
</protein>
<dbReference type="Pfam" id="PF05857">
    <property type="entry name" value="TraX"/>
    <property type="match status" value="1"/>
</dbReference>
<keyword evidence="1" id="KW-1133">Transmembrane helix</keyword>
<feature type="transmembrane region" description="Helical" evidence="1">
    <location>
        <begin position="212"/>
        <end position="229"/>
    </location>
</feature>
<evidence type="ECO:0000313" key="3">
    <source>
        <dbReference type="Proteomes" id="UP001234602"/>
    </source>
</evidence>
<dbReference type="Proteomes" id="UP001234602">
    <property type="component" value="Unassembled WGS sequence"/>
</dbReference>
<evidence type="ECO:0000256" key="1">
    <source>
        <dbReference type="SAM" id="Phobius"/>
    </source>
</evidence>
<feature type="transmembrane region" description="Helical" evidence="1">
    <location>
        <begin position="144"/>
        <end position="168"/>
    </location>
</feature>
<accession>A0AAW7IR79</accession>
<dbReference type="AlphaFoldDB" id="A0AAW7IR79"/>